<sequence length="80" mass="8749">MPENPSPSTPQISRDSRFAPVVHRLASEFGNVHDTATVTRCVNAARHGAEDVTGKATPELVERIARQHLQVLALALSERH</sequence>
<dbReference type="RefSeq" id="WP_193518564.1">
    <property type="nucleotide sequence ID" value="NZ_BMXL01000034.1"/>
</dbReference>
<comment type="caution">
    <text evidence="1">The sequence shown here is derived from an EMBL/GenBank/DDBJ whole genome shotgun (WGS) entry which is preliminary data.</text>
</comment>
<accession>A0A919CL56</accession>
<protein>
    <submittedName>
        <fullName evidence="1">Uncharacterized protein</fullName>
    </submittedName>
</protein>
<dbReference type="Proteomes" id="UP000654947">
    <property type="component" value="Unassembled WGS sequence"/>
</dbReference>
<reference evidence="1 2" key="1">
    <citation type="journal article" date="2014" name="Int. J. Syst. Evol. Microbiol.">
        <title>Complete genome sequence of Corynebacterium casei LMG S-19264T (=DSM 44701T), isolated from a smear-ripened cheese.</title>
        <authorList>
            <consortium name="US DOE Joint Genome Institute (JGI-PGF)"/>
            <person name="Walter F."/>
            <person name="Albersmeier A."/>
            <person name="Kalinowski J."/>
            <person name="Ruckert C."/>
        </authorList>
    </citation>
    <scope>NUCLEOTIDE SEQUENCE [LARGE SCALE GENOMIC DNA]</scope>
    <source>
        <strain evidence="1 2">KCTC 19473</strain>
    </source>
</reference>
<gene>
    <name evidence="1" type="ORF">GCM10007147_41990</name>
</gene>
<keyword evidence="2" id="KW-1185">Reference proteome</keyword>
<name>A0A919CL56_9ACTN</name>
<proteinExistence type="predicted"/>
<dbReference type="AlphaFoldDB" id="A0A919CL56"/>
<evidence type="ECO:0000313" key="1">
    <source>
        <dbReference type="EMBL" id="GHD35492.1"/>
    </source>
</evidence>
<organism evidence="1 2">
    <name type="scientific">Nocardiopsis kunsanensis</name>
    <dbReference type="NCBI Taxonomy" id="141693"/>
    <lineage>
        <taxon>Bacteria</taxon>
        <taxon>Bacillati</taxon>
        <taxon>Actinomycetota</taxon>
        <taxon>Actinomycetes</taxon>
        <taxon>Streptosporangiales</taxon>
        <taxon>Nocardiopsidaceae</taxon>
        <taxon>Nocardiopsis</taxon>
    </lineage>
</organism>
<dbReference type="EMBL" id="BMXL01000034">
    <property type="protein sequence ID" value="GHD35492.1"/>
    <property type="molecule type" value="Genomic_DNA"/>
</dbReference>
<evidence type="ECO:0000313" key="2">
    <source>
        <dbReference type="Proteomes" id="UP000654947"/>
    </source>
</evidence>
<dbReference type="Gene3D" id="1.10.8.1060">
    <property type="entry name" value="Corynebacterium glutamicum thioredoxin-dependent arsenate reductase, N-terminal domain"/>
    <property type="match status" value="1"/>
</dbReference>